<evidence type="ECO:0000313" key="1">
    <source>
        <dbReference type="EMBL" id="MXY33958.1"/>
    </source>
</evidence>
<gene>
    <name evidence="1" type="ORF">F4Y60_07680</name>
</gene>
<protein>
    <submittedName>
        <fullName evidence="1">Uncharacterized protein</fullName>
    </submittedName>
</protein>
<reference evidence="1" key="1">
    <citation type="submission" date="2019-09" db="EMBL/GenBank/DDBJ databases">
        <title>Characterisation of the sponge microbiome using genome-centric metagenomics.</title>
        <authorList>
            <person name="Engelberts J.P."/>
            <person name="Robbins S.J."/>
            <person name="De Goeij J.M."/>
            <person name="Aranda M."/>
            <person name="Bell S.C."/>
            <person name="Webster N.S."/>
        </authorList>
    </citation>
    <scope>NUCLEOTIDE SEQUENCE</scope>
    <source>
        <strain evidence="1">SB0664_bin_43</strain>
    </source>
</reference>
<comment type="caution">
    <text evidence="1">The sequence shown here is derived from an EMBL/GenBank/DDBJ whole genome shotgun (WGS) entry which is preliminary data.</text>
</comment>
<proteinExistence type="predicted"/>
<sequence length="94" mass="10271">MKFPESVVEAAIREEIAVAARDRPPSMSGWRPEVDSPVVICVILRVEAEVGIELPVGAVPPGGFDDVEACVQGILAQSRRIWREMQQQKGETVS</sequence>
<dbReference type="AlphaFoldDB" id="A0A6B0XZR3"/>
<name>A0A6B0XZR3_9RHOB</name>
<organism evidence="1">
    <name type="scientific">Boseongicola sp. SB0664_bin_43</name>
    <dbReference type="NCBI Taxonomy" id="2604844"/>
    <lineage>
        <taxon>Bacteria</taxon>
        <taxon>Pseudomonadati</taxon>
        <taxon>Pseudomonadota</taxon>
        <taxon>Alphaproteobacteria</taxon>
        <taxon>Rhodobacterales</taxon>
        <taxon>Paracoccaceae</taxon>
        <taxon>Boseongicola</taxon>
    </lineage>
</organism>
<accession>A0A6B0XZR3</accession>
<dbReference type="EMBL" id="VXRY01000303">
    <property type="protein sequence ID" value="MXY33958.1"/>
    <property type="molecule type" value="Genomic_DNA"/>
</dbReference>